<dbReference type="InterPro" id="IPR002197">
    <property type="entry name" value="HTH_Fis"/>
</dbReference>
<dbReference type="Proteomes" id="UP001260773">
    <property type="component" value="Unassembled WGS sequence"/>
</dbReference>
<dbReference type="GO" id="GO:0043565">
    <property type="term" value="F:sequence-specific DNA binding"/>
    <property type="evidence" value="ECO:0007669"/>
    <property type="project" value="InterPro"/>
</dbReference>
<feature type="domain" description="DNA binding HTH" evidence="1">
    <location>
        <begin position="2"/>
        <end position="28"/>
    </location>
</feature>
<evidence type="ECO:0000313" key="2">
    <source>
        <dbReference type="EMBL" id="MDT2405348.1"/>
    </source>
</evidence>
<protein>
    <submittedName>
        <fullName evidence="2">Helix-turn-helix domain-containing protein</fullName>
    </submittedName>
</protein>
<organism evidence="2 3">
    <name type="scientific">Enterococcus avium</name>
    <name type="common">Streptococcus avium</name>
    <dbReference type="NCBI Taxonomy" id="33945"/>
    <lineage>
        <taxon>Bacteria</taxon>
        <taxon>Bacillati</taxon>
        <taxon>Bacillota</taxon>
        <taxon>Bacilli</taxon>
        <taxon>Lactobacillales</taxon>
        <taxon>Enterococcaceae</taxon>
        <taxon>Enterococcus</taxon>
    </lineage>
</organism>
<evidence type="ECO:0000313" key="3">
    <source>
        <dbReference type="Proteomes" id="UP001260773"/>
    </source>
</evidence>
<dbReference type="InterPro" id="IPR009057">
    <property type="entry name" value="Homeodomain-like_sf"/>
</dbReference>
<comment type="caution">
    <text evidence="2">The sequence shown here is derived from an EMBL/GenBank/DDBJ whole genome shotgun (WGS) entry which is preliminary data.</text>
</comment>
<accession>A0AAW8S1M4</accession>
<dbReference type="AlphaFoldDB" id="A0AAW8S1M4"/>
<evidence type="ECO:0000259" key="1">
    <source>
        <dbReference type="Pfam" id="PF02954"/>
    </source>
</evidence>
<dbReference type="Gene3D" id="1.10.10.60">
    <property type="entry name" value="Homeodomain-like"/>
    <property type="match status" value="1"/>
</dbReference>
<dbReference type="Pfam" id="PF02954">
    <property type="entry name" value="HTH_8"/>
    <property type="match status" value="1"/>
</dbReference>
<reference evidence="2" key="1">
    <citation type="submission" date="2023-03" db="EMBL/GenBank/DDBJ databases">
        <authorList>
            <person name="Shen W."/>
            <person name="Cai J."/>
        </authorList>
    </citation>
    <scope>NUCLEOTIDE SEQUENCE</scope>
    <source>
        <strain evidence="2">P33-2</strain>
    </source>
</reference>
<sequence length="30" mass="3511">MLEQNNGNQTKTAEQLGISRTTLWRYLKTD</sequence>
<name>A0AAW8S1M4_ENTAV</name>
<gene>
    <name evidence="2" type="ORF">P7D43_23750</name>
</gene>
<dbReference type="EMBL" id="JARPWH010000341">
    <property type="protein sequence ID" value="MDT2405348.1"/>
    <property type="molecule type" value="Genomic_DNA"/>
</dbReference>
<dbReference type="SUPFAM" id="SSF46689">
    <property type="entry name" value="Homeodomain-like"/>
    <property type="match status" value="1"/>
</dbReference>
<proteinExistence type="predicted"/>